<proteinExistence type="predicted"/>
<dbReference type="SUPFAM" id="SSF48403">
    <property type="entry name" value="Ankyrin repeat"/>
    <property type="match status" value="1"/>
</dbReference>
<organism evidence="2 3">
    <name type="scientific">Durusdinium trenchii</name>
    <dbReference type="NCBI Taxonomy" id="1381693"/>
    <lineage>
        <taxon>Eukaryota</taxon>
        <taxon>Sar</taxon>
        <taxon>Alveolata</taxon>
        <taxon>Dinophyceae</taxon>
        <taxon>Suessiales</taxon>
        <taxon>Symbiodiniaceae</taxon>
        <taxon>Durusdinium</taxon>
    </lineage>
</organism>
<evidence type="ECO:0000313" key="3">
    <source>
        <dbReference type="Proteomes" id="UP001642484"/>
    </source>
</evidence>
<gene>
    <name evidence="2" type="ORF">CCMP2556_LOCUS42847</name>
</gene>
<feature type="region of interest" description="Disordered" evidence="1">
    <location>
        <begin position="203"/>
        <end position="248"/>
    </location>
</feature>
<accession>A0ABP0QKY8</accession>
<dbReference type="Gene3D" id="1.25.40.20">
    <property type="entry name" value="Ankyrin repeat-containing domain"/>
    <property type="match status" value="1"/>
</dbReference>
<protein>
    <submittedName>
        <fullName evidence="2">Uncharacterized protein</fullName>
    </submittedName>
</protein>
<evidence type="ECO:0000313" key="2">
    <source>
        <dbReference type="EMBL" id="CAK9088923.1"/>
    </source>
</evidence>
<sequence>MMTGYSLPCCASVGTSRLIVAERFIVGVSMFSNWSTRSAARNQSLERSKQLPALRPPPSMHFADVHLLDLSSNPPGGTFSDPVISRADSFASTRASTGTSLSHGKSIALRENQRKMMVMNFLDANGFMHINEAKTSWFCTSYPLHVAVRQKKAAVVRALLLLGAWRDAKSRRGETPEELAVRCQRRWGGYEDIVKVFEEDKLRSQQSVPVASSFSTSSAPAVSSSASGHSSRQPQVKPRAPADRAPRR</sequence>
<comment type="caution">
    <text evidence="2">The sequence shown here is derived from an EMBL/GenBank/DDBJ whole genome shotgun (WGS) entry which is preliminary data.</text>
</comment>
<feature type="compositionally biased region" description="Low complexity" evidence="1">
    <location>
        <begin position="207"/>
        <end position="231"/>
    </location>
</feature>
<reference evidence="2 3" key="1">
    <citation type="submission" date="2024-02" db="EMBL/GenBank/DDBJ databases">
        <authorList>
            <person name="Chen Y."/>
            <person name="Shah S."/>
            <person name="Dougan E. K."/>
            <person name="Thang M."/>
            <person name="Chan C."/>
        </authorList>
    </citation>
    <scope>NUCLEOTIDE SEQUENCE [LARGE SCALE GENOMIC DNA]</scope>
</reference>
<name>A0ABP0QKY8_9DINO</name>
<dbReference type="InterPro" id="IPR036770">
    <property type="entry name" value="Ankyrin_rpt-contain_sf"/>
</dbReference>
<keyword evidence="3" id="KW-1185">Reference proteome</keyword>
<dbReference type="EMBL" id="CAXAMN010024694">
    <property type="protein sequence ID" value="CAK9088923.1"/>
    <property type="molecule type" value="Genomic_DNA"/>
</dbReference>
<evidence type="ECO:0000256" key="1">
    <source>
        <dbReference type="SAM" id="MobiDB-lite"/>
    </source>
</evidence>
<dbReference type="Proteomes" id="UP001642484">
    <property type="component" value="Unassembled WGS sequence"/>
</dbReference>